<evidence type="ECO:0000313" key="10">
    <source>
        <dbReference type="Proteomes" id="UP000593737"/>
    </source>
</evidence>
<proteinExistence type="inferred from homology"/>
<dbReference type="KEGG" id="nkf:Nkreftii_002979"/>
<dbReference type="PANTHER" id="PTHR47779">
    <property type="entry name" value="SYNTHASE (CCG-9), PUTATIVE (AFU_ORTHOLOGUE AFUA_3G12100)-RELATED"/>
    <property type="match status" value="1"/>
</dbReference>
<sequence length="399" mass="44844">MIRELEQYRAVAPKGAIDFLYRLSHLVQGKRFLHISAVRYGGGMAEILRRIVPIMKAMGTEARWEVIAGTQEFTDVTRRITDGLQGREETITNEMYQTYLDVNARNAKVLNLDADLVFVHDPQPAPLVDHRKGGKWVWRCHLDAGLPHRPVWSLFRRHVLKYDAAVFSLPGFAQRLPIPKFLLYPSIDPLTEKNRELSRAEITQVLDQFGIARGKPILLQVARFDRFKDQIGMIRAYRMAKKHHHCQLVLAGSGVLHDPEGEAVLAEVQQAAENDPDIHVLQLPPEADREINALQRGATIVIQKALKEGFGVAVSEAMWKGKPVIGGTAGGVSTQIVNEATGFVVHSVEGAAFRIRYLLSNPGVMSRMGAMAKEHVRRNFLITRHLSDYFTILKILSTE</sequence>
<gene>
    <name evidence="9" type="ORF">Nkreftii_002979</name>
</gene>
<evidence type="ECO:0000256" key="5">
    <source>
        <dbReference type="ARBA" id="ARBA00022679"/>
    </source>
</evidence>
<evidence type="ECO:0000259" key="8">
    <source>
        <dbReference type="Pfam" id="PF21269"/>
    </source>
</evidence>
<dbReference type="EMBL" id="CP047423">
    <property type="protein sequence ID" value="QPD05205.1"/>
    <property type="molecule type" value="Genomic_DNA"/>
</dbReference>
<evidence type="ECO:0000259" key="7">
    <source>
        <dbReference type="Pfam" id="PF00534"/>
    </source>
</evidence>
<comment type="subunit">
    <text evidence="2">Homodimer.</text>
</comment>
<evidence type="ECO:0000313" key="9">
    <source>
        <dbReference type="EMBL" id="QPD05205.1"/>
    </source>
</evidence>
<dbReference type="InterPro" id="IPR049438">
    <property type="entry name" value="TreT_GT1"/>
</dbReference>
<accession>A0A7S8J0P8</accession>
<dbReference type="GO" id="GO:0102986">
    <property type="term" value="F:trehalose synthase activity"/>
    <property type="evidence" value="ECO:0007669"/>
    <property type="project" value="UniProtKB-EC"/>
</dbReference>
<reference evidence="9 10" key="1">
    <citation type="journal article" date="2020" name="ISME J.">
        <title>Enrichment and physiological characterization of a novel comammox Nitrospira indicates ammonium inhibition of complete nitrification.</title>
        <authorList>
            <person name="Sakoula D."/>
            <person name="Koch H."/>
            <person name="Frank J."/>
            <person name="Jetten M.S.M."/>
            <person name="van Kessel M.A.H.J."/>
            <person name="Lucker S."/>
        </authorList>
    </citation>
    <scope>NUCLEOTIDE SEQUENCE [LARGE SCALE GENOMIC DNA]</scope>
    <source>
        <strain evidence="9">Comreactor17</strain>
    </source>
</reference>
<evidence type="ECO:0000256" key="1">
    <source>
        <dbReference type="ARBA" id="ARBA00009481"/>
    </source>
</evidence>
<feature type="domain" description="Glycosyl transferase family 1" evidence="7">
    <location>
        <begin position="207"/>
        <end position="374"/>
    </location>
</feature>
<dbReference type="InterPro" id="IPR001296">
    <property type="entry name" value="Glyco_trans_1"/>
</dbReference>
<dbReference type="AlphaFoldDB" id="A0A7S8J0P8"/>
<protein>
    <submittedName>
        <fullName evidence="9">Trehalose synthase</fullName>
        <ecNumber evidence="9">2.4.1.245</ecNumber>
    </submittedName>
</protein>
<dbReference type="InterPro" id="IPR052078">
    <property type="entry name" value="Trehalose_Metab_GTase"/>
</dbReference>
<dbReference type="Pfam" id="PF00534">
    <property type="entry name" value="Glycos_transf_1"/>
    <property type="match status" value="1"/>
</dbReference>
<keyword evidence="5 9" id="KW-0808">Transferase</keyword>
<dbReference type="Gene3D" id="3.40.50.2000">
    <property type="entry name" value="Glycogen Phosphorylase B"/>
    <property type="match status" value="2"/>
</dbReference>
<dbReference type="EC" id="2.4.1.245" evidence="9"/>
<dbReference type="Pfam" id="PF21269">
    <property type="entry name" value="TreT_GT1"/>
    <property type="match status" value="1"/>
</dbReference>
<comment type="similarity">
    <text evidence="1">Belongs to the glycosyltransferase group 1 family. Glycosyltransferase 4 subfamily.</text>
</comment>
<dbReference type="GO" id="GO:0006006">
    <property type="term" value="P:glucose metabolic process"/>
    <property type="evidence" value="ECO:0007669"/>
    <property type="project" value="UniProtKB-KW"/>
</dbReference>
<feature type="domain" description="Trehalose synthase N-terminal" evidence="8">
    <location>
        <begin position="34"/>
        <end position="174"/>
    </location>
</feature>
<dbReference type="Proteomes" id="UP000593737">
    <property type="component" value="Chromosome"/>
</dbReference>
<dbReference type="SUPFAM" id="SSF53756">
    <property type="entry name" value="UDP-Glycosyltransferase/glycogen phosphorylase"/>
    <property type="match status" value="1"/>
</dbReference>
<name>A0A7S8J0P8_9BACT</name>
<keyword evidence="4 9" id="KW-0328">Glycosyltransferase</keyword>
<dbReference type="PANTHER" id="PTHR47779:SF1">
    <property type="entry name" value="SYNTHASE (CCG-9), PUTATIVE (AFU_ORTHOLOGUE AFUA_3G12100)-RELATED"/>
    <property type="match status" value="1"/>
</dbReference>
<evidence type="ECO:0000256" key="6">
    <source>
        <dbReference type="ARBA" id="ARBA00023277"/>
    </source>
</evidence>
<evidence type="ECO:0000256" key="2">
    <source>
        <dbReference type="ARBA" id="ARBA00011738"/>
    </source>
</evidence>
<keyword evidence="3" id="KW-0313">Glucose metabolism</keyword>
<organism evidence="9 10">
    <name type="scientific">Candidatus Nitrospira kreftii</name>
    <dbReference type="NCBI Taxonomy" id="2652173"/>
    <lineage>
        <taxon>Bacteria</taxon>
        <taxon>Pseudomonadati</taxon>
        <taxon>Nitrospirota</taxon>
        <taxon>Nitrospiria</taxon>
        <taxon>Nitrospirales</taxon>
        <taxon>Nitrospiraceae</taxon>
        <taxon>Nitrospira</taxon>
    </lineage>
</organism>
<evidence type="ECO:0000256" key="4">
    <source>
        <dbReference type="ARBA" id="ARBA00022676"/>
    </source>
</evidence>
<evidence type="ECO:0000256" key="3">
    <source>
        <dbReference type="ARBA" id="ARBA00022526"/>
    </source>
</evidence>
<keyword evidence="6" id="KW-0119">Carbohydrate metabolism</keyword>